<feature type="binding site" evidence="2">
    <location>
        <position position="56"/>
    </location>
    <ligand>
        <name>Mg(2+)</name>
        <dbReference type="ChEBI" id="CHEBI:18420"/>
    </ligand>
</feature>
<comment type="function">
    <text evidence="2">Catalyzes a mechanistically unusual reaction, the ATP-dependent insertion of CO2 between the N7 and N8 nitrogen atoms of 7,8-diaminopelargonic acid (DAPA, also called 7,8-diammoniononanoate) to form a ureido ring.</text>
</comment>
<dbReference type="EC" id="6.3.3.3" evidence="2"/>
<sequence length="227" mass="23873">MTRRGLFVTGTDTGVGKTLVSCALLHVARAQGLRAVGMKPVASGCDLVDGAWHNEDALALQAASDPRPDYADVNPFALAHPLAPELAARDAGVAVTLAPILAAHARLQAQADVVVVEGVGGWAAPLSTQLHQADLVRALHLPVVLVVGLRLGCLNHAYLTQRAIAEDGGRFAGWIATGIDPDMARADDNVALLTERLRAPCLGRLPFEAGPDPARMARLLRWPETST</sequence>
<feature type="binding site" evidence="2">
    <location>
        <position position="56"/>
    </location>
    <ligand>
        <name>ATP</name>
        <dbReference type="ChEBI" id="CHEBI:30616"/>
    </ligand>
</feature>
<comment type="subunit">
    <text evidence="2">Homodimer.</text>
</comment>
<dbReference type="PANTHER" id="PTHR43210">
    <property type="entry name" value="DETHIOBIOTIN SYNTHETASE"/>
    <property type="match status" value="1"/>
</dbReference>
<feature type="binding site" evidence="2">
    <location>
        <position position="18"/>
    </location>
    <ligand>
        <name>Mg(2+)</name>
        <dbReference type="ChEBI" id="CHEBI:18420"/>
    </ligand>
</feature>
<keyword evidence="4" id="KW-1185">Reference proteome</keyword>
<reference evidence="3 4" key="1">
    <citation type="submission" date="2021-03" db="EMBL/GenBank/DDBJ databases">
        <title>Complete Genome Sequences of Two Lysobacter Strains Isolated from Sea Water (Lysobacter caseinilyticus) and Soil (Lysobacter helvus) in South Korea.</title>
        <authorList>
            <person name="Watanabe Y."/>
            <person name="Arakawa K."/>
        </authorList>
    </citation>
    <scope>NUCLEOTIDE SEQUENCE [LARGE SCALE GENOMIC DNA]</scope>
    <source>
        <strain evidence="3 4">D10</strain>
    </source>
</reference>
<dbReference type="SUPFAM" id="SSF52540">
    <property type="entry name" value="P-loop containing nucleoside triphosphate hydrolases"/>
    <property type="match status" value="1"/>
</dbReference>
<dbReference type="NCBIfam" id="TIGR00347">
    <property type="entry name" value="bioD"/>
    <property type="match status" value="1"/>
</dbReference>
<keyword evidence="2" id="KW-0479">Metal-binding</keyword>
<comment type="catalytic activity">
    <reaction evidence="2">
        <text>(7R,8S)-7,8-diammoniononanoate + CO2 + ATP = (4R,5S)-dethiobiotin + ADP + phosphate + 3 H(+)</text>
        <dbReference type="Rhea" id="RHEA:15805"/>
        <dbReference type="ChEBI" id="CHEBI:15378"/>
        <dbReference type="ChEBI" id="CHEBI:16526"/>
        <dbReference type="ChEBI" id="CHEBI:30616"/>
        <dbReference type="ChEBI" id="CHEBI:43474"/>
        <dbReference type="ChEBI" id="CHEBI:149469"/>
        <dbReference type="ChEBI" id="CHEBI:149473"/>
        <dbReference type="ChEBI" id="CHEBI:456216"/>
        <dbReference type="EC" id="6.3.3.3"/>
    </reaction>
</comment>
<dbReference type="PIRSF" id="PIRSF006755">
    <property type="entry name" value="DTB_synth"/>
    <property type="match status" value="1"/>
</dbReference>
<dbReference type="Pfam" id="PF13500">
    <property type="entry name" value="AAA_26"/>
    <property type="match status" value="1"/>
</dbReference>
<accession>A0ABM7QDS2</accession>
<keyword evidence="2" id="KW-0547">Nucleotide-binding</keyword>
<feature type="binding site" evidence="2">
    <location>
        <begin position="117"/>
        <end position="120"/>
    </location>
    <ligand>
        <name>ATP</name>
        <dbReference type="ChEBI" id="CHEBI:30616"/>
    </ligand>
</feature>
<dbReference type="PANTHER" id="PTHR43210:SF5">
    <property type="entry name" value="DETHIOBIOTIN SYNTHETASE"/>
    <property type="match status" value="1"/>
</dbReference>
<dbReference type="RefSeq" id="WP_213433368.1">
    <property type="nucleotide sequence ID" value="NZ_AP024546.1"/>
</dbReference>
<dbReference type="Gene3D" id="3.40.50.300">
    <property type="entry name" value="P-loop containing nucleotide triphosphate hydrolases"/>
    <property type="match status" value="1"/>
</dbReference>
<dbReference type="EMBL" id="AP024546">
    <property type="protein sequence ID" value="BCT95735.1"/>
    <property type="molecule type" value="Genomic_DNA"/>
</dbReference>
<evidence type="ECO:0000313" key="4">
    <source>
        <dbReference type="Proteomes" id="UP000680514"/>
    </source>
</evidence>
<evidence type="ECO:0000256" key="2">
    <source>
        <dbReference type="HAMAP-Rule" id="MF_00336"/>
    </source>
</evidence>
<evidence type="ECO:0000313" key="3">
    <source>
        <dbReference type="EMBL" id="BCT95735.1"/>
    </source>
</evidence>
<comment type="pathway">
    <text evidence="2">Cofactor biosynthesis; biotin biosynthesis; biotin from 7,8-diaminononanoate: step 1/2.</text>
</comment>
<comment type="similarity">
    <text evidence="2">Belongs to the dethiobiotin synthetase family.</text>
</comment>
<keyword evidence="1 2" id="KW-0093">Biotin biosynthesis</keyword>
<comment type="cofactor">
    <cofactor evidence="2">
        <name>Mg(2+)</name>
        <dbReference type="ChEBI" id="CHEBI:18420"/>
    </cofactor>
</comment>
<keyword evidence="2" id="KW-0436">Ligase</keyword>
<feature type="active site" evidence="2">
    <location>
        <position position="39"/>
    </location>
</feature>
<gene>
    <name evidence="2 3" type="primary">bioD</name>
    <name evidence="3" type="ORF">LYSHEL_16060</name>
</gene>
<dbReference type="CDD" id="cd03109">
    <property type="entry name" value="DTBS"/>
    <property type="match status" value="1"/>
</dbReference>
<keyword evidence="2" id="KW-0067">ATP-binding</keyword>
<dbReference type="Proteomes" id="UP000680514">
    <property type="component" value="Chromosome"/>
</dbReference>
<comment type="subcellular location">
    <subcellularLocation>
        <location evidence="2">Cytoplasm</location>
    </subcellularLocation>
</comment>
<dbReference type="InterPro" id="IPR027417">
    <property type="entry name" value="P-loop_NTPase"/>
</dbReference>
<keyword evidence="2" id="KW-0460">Magnesium</keyword>
<feature type="binding site" evidence="2">
    <location>
        <begin position="14"/>
        <end position="19"/>
    </location>
    <ligand>
        <name>ATP</name>
        <dbReference type="ChEBI" id="CHEBI:30616"/>
    </ligand>
</feature>
<dbReference type="HAMAP" id="MF_00336">
    <property type="entry name" value="BioD"/>
    <property type="match status" value="1"/>
</dbReference>
<feature type="binding site" evidence="2">
    <location>
        <position position="43"/>
    </location>
    <ligand>
        <name>substrate</name>
    </ligand>
</feature>
<feature type="binding site" evidence="2">
    <location>
        <position position="117"/>
    </location>
    <ligand>
        <name>Mg(2+)</name>
        <dbReference type="ChEBI" id="CHEBI:18420"/>
    </ligand>
</feature>
<proteinExistence type="inferred from homology"/>
<dbReference type="InterPro" id="IPR004472">
    <property type="entry name" value="DTB_synth_BioD"/>
</dbReference>
<evidence type="ECO:0000256" key="1">
    <source>
        <dbReference type="ARBA" id="ARBA00022756"/>
    </source>
</evidence>
<organism evidence="3 4">
    <name type="scientific">Lysobacter helvus</name>
    <dbReference type="NCBI Taxonomy" id="2675059"/>
    <lineage>
        <taxon>Bacteria</taxon>
        <taxon>Pseudomonadati</taxon>
        <taxon>Pseudomonadota</taxon>
        <taxon>Gammaproteobacteria</taxon>
        <taxon>Lysobacterales</taxon>
        <taxon>Lysobacteraceae</taxon>
        <taxon>Lysobacter</taxon>
    </lineage>
</organism>
<name>A0ABM7QDS2_9GAMM</name>
<keyword evidence="2" id="KW-0963">Cytoplasm</keyword>
<protein>
    <recommendedName>
        <fullName evidence="2">ATP-dependent dethiobiotin synthetase BioD</fullName>
        <ecNumber evidence="2">6.3.3.3</ecNumber>
    </recommendedName>
    <alternativeName>
        <fullName evidence="2">DTB synthetase</fullName>
        <shortName evidence="2">DTBS</shortName>
    </alternativeName>
    <alternativeName>
        <fullName evidence="2">Dethiobiotin synthase</fullName>
    </alternativeName>
</protein>
<comment type="caution">
    <text evidence="2">Lacks conserved residue(s) required for the propagation of feature annotation.</text>
</comment>